<dbReference type="AlphaFoldDB" id="A0A0J6S3Q4"/>
<comment type="caution">
    <text evidence="1">The sequence shown here is derived from an EMBL/GenBank/DDBJ whole genome shotgun (WGS) entry which is preliminary data.</text>
</comment>
<dbReference type="EMBL" id="LABX01000258">
    <property type="protein sequence ID" value="KMO28222.1"/>
    <property type="molecule type" value="Genomic_DNA"/>
</dbReference>
<sequence length="63" mass="6448">MPGSARTAFGLVFTCPVETAGAYRGGHGVLAHGTLGEFGPLYVERILPLGLPPGTAAYQAVFS</sequence>
<name>A0A0J6S3Q4_9HYPH</name>
<proteinExistence type="predicted"/>
<dbReference type="PATRIC" id="fig|270351.6.peg.3872"/>
<evidence type="ECO:0000313" key="1">
    <source>
        <dbReference type="EMBL" id="KMO28222.1"/>
    </source>
</evidence>
<protein>
    <submittedName>
        <fullName evidence="1">Uncharacterized protein</fullName>
    </submittedName>
</protein>
<organism evidence="1 2">
    <name type="scientific">Methylobacterium aquaticum</name>
    <dbReference type="NCBI Taxonomy" id="270351"/>
    <lineage>
        <taxon>Bacteria</taxon>
        <taxon>Pseudomonadati</taxon>
        <taxon>Pseudomonadota</taxon>
        <taxon>Alphaproteobacteria</taxon>
        <taxon>Hyphomicrobiales</taxon>
        <taxon>Methylobacteriaceae</taxon>
        <taxon>Methylobacterium</taxon>
    </lineage>
</organism>
<dbReference type="Proteomes" id="UP000035929">
    <property type="component" value="Unassembled WGS sequence"/>
</dbReference>
<evidence type="ECO:0000313" key="2">
    <source>
        <dbReference type="Proteomes" id="UP000035929"/>
    </source>
</evidence>
<accession>A0A0J6S3Q4</accession>
<reference evidence="1 2" key="1">
    <citation type="submission" date="2015-03" db="EMBL/GenBank/DDBJ databases">
        <title>Genome sequencing of Methylobacterium aquaticum DSM16371 type strain.</title>
        <authorList>
            <person name="Chaudhry V."/>
            <person name="Patil P.B."/>
        </authorList>
    </citation>
    <scope>NUCLEOTIDE SEQUENCE [LARGE SCALE GENOMIC DNA]</scope>
    <source>
        <strain evidence="1 2">DSM 16371</strain>
    </source>
</reference>
<dbReference type="OrthoDB" id="8410220at2"/>
<gene>
    <name evidence="1" type="ORF">VP06_28285</name>
</gene>